<dbReference type="EC" id="6.3.5.7" evidence="2"/>
<dbReference type="GO" id="GO:0050567">
    <property type="term" value="F:glutaminyl-tRNA synthase (glutamine-hydrolyzing) activity"/>
    <property type="evidence" value="ECO:0007669"/>
    <property type="project" value="UniProtKB-EC"/>
</dbReference>
<dbReference type="GO" id="GO:0050566">
    <property type="term" value="F:asparaginyl-tRNA synthase (glutamine-hydrolyzing) activity"/>
    <property type="evidence" value="ECO:0007669"/>
    <property type="project" value="UniProtKB-EC"/>
</dbReference>
<dbReference type="InterPro" id="IPR023631">
    <property type="entry name" value="Amidase_dom"/>
</dbReference>
<dbReference type="InterPro" id="IPR000120">
    <property type="entry name" value="Amidase"/>
</dbReference>
<organism evidence="2">
    <name type="scientific">hydrothermal vent metagenome</name>
    <dbReference type="NCBI Taxonomy" id="652676"/>
    <lineage>
        <taxon>unclassified sequences</taxon>
        <taxon>metagenomes</taxon>
        <taxon>ecological metagenomes</taxon>
    </lineage>
</organism>
<proteinExistence type="predicted"/>
<dbReference type="Pfam" id="PF01425">
    <property type="entry name" value="Amidase"/>
    <property type="match status" value="1"/>
</dbReference>
<dbReference type="EC" id="6.3.5.6" evidence="2"/>
<accession>A0A160VD15</accession>
<feature type="domain" description="Amidase" evidence="1">
    <location>
        <begin position="27"/>
        <end position="453"/>
    </location>
</feature>
<evidence type="ECO:0000313" key="2">
    <source>
        <dbReference type="EMBL" id="CUV05886.1"/>
    </source>
</evidence>
<keyword evidence="2" id="KW-0808">Transferase</keyword>
<sequence>MSNSDLLRMTIAELAPKIQNKEVSPVELTEAALAEADRLQPTLNSFITILHERAMDQARESEVAISRGEYRGPLHGIPIGLKDNLATAGVTTTVGSKVLADHVPEEDAEVVVRCRDAGAIFIGKENLEEFAAGATSNNPHYGAVHNPWGLAHIPGGSSGGGGANVAASVTFASLGTDLGGSVRLPGTFCGVVGLKQSYGRVSQRGLMVTSFNGDHIGPMTRSVADSALVLQILAGNDPLDPSTVPVPVPDYTAYLGKSLKGLKMGIPSNHYFDMLDSEVESAVRGSIAALAELGVEPREVSLPMMEYIGAMRISAMADGVVTHEPFVKSHREDYGPDVFYRTIPGQFVLGKDYSKSLRVQRLIQEEYAQVMQQVDFLVTPTAPVPAPRIDAQYIKINGEDHRVRGPGSGLISRNTSPFNAVGLPAITVPCGVTHAGLPVGVQFITGPFEEGLLFQVADGYEKVSPSQGLRPAVGVGA</sequence>
<dbReference type="GO" id="GO:0016740">
    <property type="term" value="F:transferase activity"/>
    <property type="evidence" value="ECO:0007669"/>
    <property type="project" value="UniProtKB-KW"/>
</dbReference>
<dbReference type="PROSITE" id="PS00571">
    <property type="entry name" value="AMIDASES"/>
    <property type="match status" value="1"/>
</dbReference>
<gene>
    <name evidence="2" type="ORF">MGWOODY_Clf26</name>
</gene>
<dbReference type="EMBL" id="FAXA01000477">
    <property type="protein sequence ID" value="CUV05886.1"/>
    <property type="molecule type" value="Genomic_DNA"/>
</dbReference>
<name>A0A160VD15_9ZZZZ</name>
<dbReference type="PANTHER" id="PTHR11895">
    <property type="entry name" value="TRANSAMIDASE"/>
    <property type="match status" value="1"/>
</dbReference>
<dbReference type="SUPFAM" id="SSF75304">
    <property type="entry name" value="Amidase signature (AS) enzymes"/>
    <property type="match status" value="1"/>
</dbReference>
<dbReference type="Gene3D" id="3.90.1300.10">
    <property type="entry name" value="Amidase signature (AS) domain"/>
    <property type="match status" value="1"/>
</dbReference>
<dbReference type="AlphaFoldDB" id="A0A160VD15"/>
<dbReference type="InterPro" id="IPR036928">
    <property type="entry name" value="AS_sf"/>
</dbReference>
<keyword evidence="2" id="KW-0436">Ligase</keyword>
<reference evidence="2" key="1">
    <citation type="submission" date="2015-10" db="EMBL/GenBank/DDBJ databases">
        <authorList>
            <person name="Gilbert D.G."/>
        </authorList>
    </citation>
    <scope>NUCLEOTIDE SEQUENCE</scope>
</reference>
<dbReference type="PANTHER" id="PTHR11895:SF7">
    <property type="entry name" value="GLUTAMYL-TRNA(GLN) AMIDOTRANSFERASE SUBUNIT A, MITOCHONDRIAL"/>
    <property type="match status" value="1"/>
</dbReference>
<evidence type="ECO:0000259" key="1">
    <source>
        <dbReference type="Pfam" id="PF01425"/>
    </source>
</evidence>
<protein>
    <submittedName>
        <fullName evidence="2">Aspartyl-tRNA(Asn) amidotransferase subunit A @ Glutamyl-tRNA(Gln) amidotransferase subunit A</fullName>
        <ecNumber evidence="2">6.3.5.6</ecNumber>
        <ecNumber evidence="2">6.3.5.7</ecNumber>
    </submittedName>
</protein>
<dbReference type="InterPro" id="IPR020556">
    <property type="entry name" value="Amidase_CS"/>
</dbReference>